<organism evidence="1 2">
    <name type="scientific">Gossypium arboreum</name>
    <name type="common">Tree cotton</name>
    <name type="synonym">Gossypium nanking</name>
    <dbReference type="NCBI Taxonomy" id="29729"/>
    <lineage>
        <taxon>Eukaryota</taxon>
        <taxon>Viridiplantae</taxon>
        <taxon>Streptophyta</taxon>
        <taxon>Embryophyta</taxon>
        <taxon>Tracheophyta</taxon>
        <taxon>Spermatophyta</taxon>
        <taxon>Magnoliopsida</taxon>
        <taxon>eudicotyledons</taxon>
        <taxon>Gunneridae</taxon>
        <taxon>Pentapetalae</taxon>
        <taxon>rosids</taxon>
        <taxon>malvids</taxon>
        <taxon>Malvales</taxon>
        <taxon>Malvaceae</taxon>
        <taxon>Malvoideae</taxon>
        <taxon>Gossypium</taxon>
    </lineage>
</organism>
<evidence type="ECO:0000313" key="1">
    <source>
        <dbReference type="EMBL" id="KHG16603.1"/>
    </source>
</evidence>
<gene>
    <name evidence="1" type="ORF">F383_22352</name>
</gene>
<accession>A0A0B0NPW3</accession>
<dbReference type="AlphaFoldDB" id="A0A0B0NPW3"/>
<reference evidence="2" key="1">
    <citation type="submission" date="2014-09" db="EMBL/GenBank/DDBJ databases">
        <authorList>
            <person name="Mudge J."/>
            <person name="Ramaraj T."/>
            <person name="Lindquist I.E."/>
            <person name="Bharti A.K."/>
            <person name="Sundararajan A."/>
            <person name="Cameron C.T."/>
            <person name="Woodward J.E."/>
            <person name="May G.D."/>
            <person name="Brubaker C."/>
            <person name="Broadhvest J."/>
            <person name="Wilkins T.A."/>
        </authorList>
    </citation>
    <scope>NUCLEOTIDE SEQUENCE</scope>
    <source>
        <strain evidence="2">cv. AKA8401</strain>
    </source>
</reference>
<evidence type="ECO:0000313" key="2">
    <source>
        <dbReference type="Proteomes" id="UP000032142"/>
    </source>
</evidence>
<sequence>MHIPVPSRNGFIYILILGIPNEPLRIKISDTRETLYIRCHISIIKPANTSCQSRCSDTMLLTQAVK</sequence>
<name>A0A0B0NPW3_GOSAR</name>
<protein>
    <submittedName>
        <fullName evidence="1">Solute carrier family 22 member 15</fullName>
    </submittedName>
</protein>
<keyword evidence="2" id="KW-1185">Reference proteome</keyword>
<proteinExistence type="predicted"/>
<dbReference type="EMBL" id="KN406532">
    <property type="protein sequence ID" value="KHG16603.1"/>
    <property type="molecule type" value="Genomic_DNA"/>
</dbReference>
<dbReference type="Proteomes" id="UP000032142">
    <property type="component" value="Unassembled WGS sequence"/>
</dbReference>